<dbReference type="RefSeq" id="WP_097899038.1">
    <property type="nucleotide sequence ID" value="NZ_NVOR01000051.1"/>
</dbReference>
<dbReference type="EMBL" id="NVOR01000051">
    <property type="protein sequence ID" value="PED81893.1"/>
    <property type="molecule type" value="Genomic_DNA"/>
</dbReference>
<dbReference type="Proteomes" id="UP000221020">
    <property type="component" value="Unassembled WGS sequence"/>
</dbReference>
<organism evidence="1 2">
    <name type="scientific">Bacillus pseudomycoides</name>
    <dbReference type="NCBI Taxonomy" id="64104"/>
    <lineage>
        <taxon>Bacteria</taxon>
        <taxon>Bacillati</taxon>
        <taxon>Bacillota</taxon>
        <taxon>Bacilli</taxon>
        <taxon>Bacillales</taxon>
        <taxon>Bacillaceae</taxon>
        <taxon>Bacillus</taxon>
        <taxon>Bacillus cereus group</taxon>
    </lineage>
</organism>
<name>A0AA91ZTS1_9BACI</name>
<accession>A0AA91ZTS1</accession>
<comment type="caution">
    <text evidence="1">The sequence shown here is derived from an EMBL/GenBank/DDBJ whole genome shotgun (WGS) entry which is preliminary data.</text>
</comment>
<dbReference type="AlphaFoldDB" id="A0AA91ZTS1"/>
<evidence type="ECO:0000313" key="2">
    <source>
        <dbReference type="Proteomes" id="UP000221020"/>
    </source>
</evidence>
<sequence>MSKEKTIRFNSIEAENLKIVDQNGTVRLSLYNNENIPPLLMNGEDILPGHRQNDPIAGIMFYNSEGDECGGLIYGSEKDDKGNYNAGASLTLDQYKQDQVMQMYYSEENGEREYGFSVYDRADTPLPELNNKTEEIKKSITNEELQKVEIDKVWAGNTQRIFMGKNKQGAVSVRLMDSKGNQRIRMVVDENDVPRMEFLDADGTVIYKLPPE</sequence>
<proteinExistence type="predicted"/>
<gene>
    <name evidence="1" type="ORF">CON65_14810</name>
</gene>
<reference evidence="1 2" key="1">
    <citation type="submission" date="2017-09" db="EMBL/GenBank/DDBJ databases">
        <title>Large-scale bioinformatics analysis of Bacillus genomes uncovers conserved roles of natural products in bacterial physiology.</title>
        <authorList>
            <consortium name="Agbiome Team Llc"/>
            <person name="Bleich R.M."/>
            <person name="Grubbs K.J."/>
            <person name="Santa Maria K.C."/>
            <person name="Allen S.E."/>
            <person name="Farag S."/>
            <person name="Shank E.A."/>
            <person name="Bowers A."/>
        </authorList>
    </citation>
    <scope>NUCLEOTIDE SEQUENCE [LARGE SCALE GENOMIC DNA]</scope>
    <source>
        <strain evidence="1 2">AFS092012</strain>
    </source>
</reference>
<protein>
    <submittedName>
        <fullName evidence="1">Uncharacterized protein</fullName>
    </submittedName>
</protein>
<evidence type="ECO:0000313" key="1">
    <source>
        <dbReference type="EMBL" id="PED81893.1"/>
    </source>
</evidence>